<evidence type="ECO:0000313" key="2">
    <source>
        <dbReference type="EMBL" id="AJI58755.1"/>
    </source>
</evidence>
<organism evidence="2 3">
    <name type="scientific">Francisella tularensis subsp. holarctica (strain LVS)</name>
    <dbReference type="NCBI Taxonomy" id="376619"/>
    <lineage>
        <taxon>Bacteria</taxon>
        <taxon>Pseudomonadati</taxon>
        <taxon>Pseudomonadota</taxon>
        <taxon>Gammaproteobacteria</taxon>
        <taxon>Thiotrichales</taxon>
        <taxon>Francisellaceae</taxon>
        <taxon>Francisella</taxon>
    </lineage>
</organism>
<dbReference type="AlphaFoldDB" id="A0AAI8BGS1"/>
<protein>
    <submittedName>
        <fullName evidence="2">Uncharacterized protein</fullName>
    </submittedName>
</protein>
<proteinExistence type="predicted"/>
<feature type="signal peptide" evidence="1">
    <location>
        <begin position="1"/>
        <end position="20"/>
    </location>
</feature>
<dbReference type="Proteomes" id="UP000031874">
    <property type="component" value="Chromosome"/>
</dbReference>
<accession>A0AAI8BGS1</accession>
<name>A0AAI8BGS1_FRATH</name>
<feature type="chain" id="PRO_5042480638" evidence="1">
    <location>
        <begin position="21"/>
        <end position="166"/>
    </location>
</feature>
<evidence type="ECO:0000313" key="3">
    <source>
        <dbReference type="Proteomes" id="UP000031874"/>
    </source>
</evidence>
<reference evidence="2 3" key="1">
    <citation type="journal article" date="2015" name="Genome Announc.">
        <title>Genome sequencing of 18 francisella strains to aid in assay development and testing.</title>
        <authorList>
            <person name="Johnson S.L."/>
            <person name="Daligault H.E."/>
            <person name="Davenport K.W."/>
            <person name="Coyne S.R."/>
            <person name="Frey K.G."/>
            <person name="Koroleva G.I."/>
            <person name="Broomall S.M."/>
            <person name="Bishop-Lilly K.A."/>
            <person name="Bruce D.C."/>
            <person name="Chertkov O."/>
            <person name="Freitas T."/>
            <person name="Jaissle J."/>
            <person name="Ladner J.T."/>
            <person name="Rosenzweig C.N."/>
            <person name="Gibbons H.S."/>
            <person name="Palacios G.F."/>
            <person name="Redden C.L."/>
            <person name="Xu Y."/>
            <person name="Minogue T.D."/>
            <person name="Chain P.S."/>
        </authorList>
    </citation>
    <scope>NUCLEOTIDE SEQUENCE [LARGE SCALE GENOMIC DNA]</scope>
    <source>
        <strain evidence="2 3">LVS</strain>
    </source>
</reference>
<keyword evidence="1" id="KW-0732">Signal</keyword>
<dbReference type="RefSeq" id="WP_223292526.1">
    <property type="nucleotide sequence ID" value="NC_007880.1"/>
</dbReference>
<evidence type="ECO:0000256" key="1">
    <source>
        <dbReference type="SAM" id="SignalP"/>
    </source>
</evidence>
<gene>
    <name evidence="2" type="ORF">AW21_891</name>
</gene>
<sequence>MNLKHIVTLTLLISASSVFSNPINLCEQNNCFLIDPATLKVNLKQNSLEFPISSAQAKQDFKITTQSKNELDFIRDNISVNFKLDNNGLNVSFKNSKKLNREENKTITFPIISRSKSFLLPMLEGWDIPTNDQKWIKYLTSTTSEKAPLNAIFDSWIWQVCDLLPN</sequence>
<dbReference type="EMBL" id="CP009694">
    <property type="protein sequence ID" value="AJI58755.1"/>
    <property type="molecule type" value="Genomic_DNA"/>
</dbReference>